<evidence type="ECO:0000259" key="1">
    <source>
        <dbReference type="Pfam" id="PF00927"/>
    </source>
</evidence>
<feature type="domain" description="Transglutaminase C-terminal" evidence="1">
    <location>
        <begin position="675"/>
        <end position="778"/>
    </location>
</feature>
<dbReference type="PANTHER" id="PTHR11590">
    <property type="entry name" value="PROTEIN-GLUTAMINE GAMMA-GLUTAMYLTRANSFERASE"/>
    <property type="match status" value="1"/>
</dbReference>
<organism evidence="2 3">
    <name type="scientific">Eptatretus burgeri</name>
    <name type="common">Inshore hagfish</name>
    <dbReference type="NCBI Taxonomy" id="7764"/>
    <lineage>
        <taxon>Eukaryota</taxon>
        <taxon>Metazoa</taxon>
        <taxon>Chordata</taxon>
        <taxon>Craniata</taxon>
        <taxon>Vertebrata</taxon>
        <taxon>Cyclostomata</taxon>
        <taxon>Myxini</taxon>
        <taxon>Myxiniformes</taxon>
        <taxon>Myxinidae</taxon>
        <taxon>Eptatretinae</taxon>
        <taxon>Eptatretus</taxon>
    </lineage>
</organism>
<dbReference type="AlphaFoldDB" id="A0A8C4R475"/>
<reference evidence="2" key="1">
    <citation type="submission" date="2025-08" db="UniProtKB">
        <authorList>
            <consortium name="Ensembl"/>
        </authorList>
    </citation>
    <scope>IDENTIFICATION</scope>
</reference>
<name>A0A8C4R475_EPTBU</name>
<protein>
    <recommendedName>
        <fullName evidence="1">Transglutaminase C-terminal domain-containing protein</fullName>
    </recommendedName>
</protein>
<evidence type="ECO:0000313" key="2">
    <source>
        <dbReference type="Ensembl" id="ENSEBUP00000024844.1"/>
    </source>
</evidence>
<dbReference type="Ensembl" id="ENSEBUT00000025420.1">
    <property type="protein sequence ID" value="ENSEBUP00000024844.1"/>
    <property type="gene ID" value="ENSEBUG00000015342.1"/>
</dbReference>
<keyword evidence="3" id="KW-1185">Reference proteome</keyword>
<dbReference type="Proteomes" id="UP000694388">
    <property type="component" value="Unplaced"/>
</dbReference>
<dbReference type="Gene3D" id="2.60.40.10">
    <property type="entry name" value="Immunoglobulins"/>
    <property type="match status" value="1"/>
</dbReference>
<evidence type="ECO:0000313" key="3">
    <source>
        <dbReference type="Proteomes" id="UP000694388"/>
    </source>
</evidence>
<dbReference type="InterPro" id="IPR013783">
    <property type="entry name" value="Ig-like_fold"/>
</dbReference>
<dbReference type="GO" id="GO:0003810">
    <property type="term" value="F:protein-glutamine gamma-glutamyltransferase activity"/>
    <property type="evidence" value="ECO:0007669"/>
    <property type="project" value="InterPro"/>
</dbReference>
<dbReference type="InterPro" id="IPR050779">
    <property type="entry name" value="Transglutaminase"/>
</dbReference>
<reference evidence="2" key="2">
    <citation type="submission" date="2025-09" db="UniProtKB">
        <authorList>
            <consortium name="Ensembl"/>
        </authorList>
    </citation>
    <scope>IDENTIFICATION</scope>
</reference>
<sequence>MREDITHLYKYPEGSWEERRVVERAAMYNTNPEQYAKLLEENADCLDQLSFYDNESYNDAASSHVPCKPDDVCAAGSGDRAVENIYGKSKEHELPHVQNGNHFGVAGTSSPEDFSAKLTESCNYRNNNFVSDARNCVMVKDKFPSRSELDADRYREIIPRLEDGDVVHSPNYASALEKQVLVSTKHLPSPPPRDFPALYAHTHNSSTQHGTVADRMPRLLTVSERVSTGGKDLERQVIYCPECKQPMTVSRKCSTLHCGLEAEGTVMSAETIDGVSGKAKHSDMEGISPHGSLIPNDVTCTFALKGCEGKEHANTQILAEEHQFSNTLESIQKSEVQDQGCAVNKVSKKLKSQETQPHSQLFDKLSVQSDVSGIIGASETSASKLPQFTPQHLEVNPETETMDNKLKVCHAVDIAASDGPNRYVSCIPEKMNSRVDVSSHHVHTVKAKKESRDKHIFTLGDNRAEKTSNSDSLREEAYVNIAHGERSGPKESPCTRGRQTGKCDTYALDTDAKDTCSRRLLCDDGKDYNIDAISRQRETLTMDDFAASSNCRAHSKLNMERLNTLLSFKMAGDTLQHKCSRDELLGQGGCSRVRESCRNKASNHEPSMARRHCEADDNQHPYLGHEFCNEDDVSKMKHSNSVWTSNQNKCKRKAIDTNVKVNNKVGATTKSKEIAISVYLQEGIIIGCNFNVIVRVANRSTESRTVKVFIRGHVIACSGKVLGLFKEECFTMRLNHCEEQDAMITVSPVEYMDLLIDKFAMMFTVSARVIETEQVLVKLHTFRLHAARVAVTPTGDPLHEDAESTKCLSWSRVSPVPWRMQ</sequence>
<dbReference type="InterPro" id="IPR036238">
    <property type="entry name" value="Transglutaminase_C_sf"/>
</dbReference>
<dbReference type="InterPro" id="IPR008958">
    <property type="entry name" value="Transglutaminase_C"/>
</dbReference>
<dbReference type="Pfam" id="PF00927">
    <property type="entry name" value="Transglut_C"/>
    <property type="match status" value="1"/>
</dbReference>
<proteinExistence type="predicted"/>
<dbReference type="SUPFAM" id="SSF49309">
    <property type="entry name" value="Transglutaminase, two C-terminal domains"/>
    <property type="match status" value="1"/>
</dbReference>
<dbReference type="PANTHER" id="PTHR11590:SF40">
    <property type="entry name" value="HEMOCYTE PROTEIN-GLUTAMINE GAMMA-GLUTAMYLTRANSFERASE-LIKE PROTEIN"/>
    <property type="match status" value="1"/>
</dbReference>
<accession>A0A8C4R475</accession>